<sequence>MFTGIVQGTARLVSVERRPAFATYILDFGADKTGTAIGASIAIQGVCLTVTAVEGSHIHFDLMQETLKRTNLGHLKPGDRVNYEHAARYGDEIGGHVVSGHVHCTVPVLEVTRPDEDNATVTLALPADWGDYIFEKGFIALNGASLTVSNRQADRFSVHLIPETLRQTTFGDIREGELVNLEVDSQTQAIVDTVRRMLPDIVKRTSESCS</sequence>
<evidence type="ECO:0000256" key="6">
    <source>
        <dbReference type="ARBA" id="ARBA00022619"/>
    </source>
</evidence>
<keyword evidence="7" id="KW-0808">Transferase</keyword>
<evidence type="ECO:0000256" key="3">
    <source>
        <dbReference type="ARBA" id="ARBA00004887"/>
    </source>
</evidence>
<feature type="domain" description="Lumazine-binding" evidence="11">
    <location>
        <begin position="1"/>
        <end position="96"/>
    </location>
</feature>
<dbReference type="Gene3D" id="2.40.30.20">
    <property type="match status" value="2"/>
</dbReference>
<evidence type="ECO:0000256" key="8">
    <source>
        <dbReference type="ARBA" id="ARBA00022737"/>
    </source>
</evidence>
<dbReference type="PIRSF" id="PIRSF000498">
    <property type="entry name" value="Riboflavin_syn_A"/>
    <property type="match status" value="1"/>
</dbReference>
<dbReference type="InterPro" id="IPR023366">
    <property type="entry name" value="ATP_synth_asu-like_sf"/>
</dbReference>
<evidence type="ECO:0000259" key="11">
    <source>
        <dbReference type="PROSITE" id="PS51177"/>
    </source>
</evidence>
<dbReference type="KEGG" id="tcd:AAIA72_04840"/>
<evidence type="ECO:0000256" key="5">
    <source>
        <dbReference type="ARBA" id="ARBA00013950"/>
    </source>
</evidence>
<evidence type="ECO:0000256" key="9">
    <source>
        <dbReference type="NCBIfam" id="TIGR00187"/>
    </source>
</evidence>
<dbReference type="Pfam" id="PF00677">
    <property type="entry name" value="Lum_binding"/>
    <property type="match status" value="2"/>
</dbReference>
<name>A0AB39UYE3_9GAMM</name>
<feature type="repeat" description="Lumazine-binding" evidence="10">
    <location>
        <begin position="1"/>
        <end position="96"/>
    </location>
</feature>
<dbReference type="CDD" id="cd00402">
    <property type="entry name" value="Riboflavin_synthase_like"/>
    <property type="match status" value="1"/>
</dbReference>
<dbReference type="GO" id="GO:0004746">
    <property type="term" value="F:riboflavin synthase activity"/>
    <property type="evidence" value="ECO:0007669"/>
    <property type="project" value="UniProtKB-UniRule"/>
</dbReference>
<dbReference type="AlphaFoldDB" id="A0AB39UYE3"/>
<protein>
    <recommendedName>
        <fullName evidence="5 9">Riboflavin synthase</fullName>
        <ecNumber evidence="4 9">2.5.1.9</ecNumber>
    </recommendedName>
</protein>
<dbReference type="EMBL" id="CP154858">
    <property type="protein sequence ID" value="XDT73301.1"/>
    <property type="molecule type" value="Genomic_DNA"/>
</dbReference>
<organism evidence="12">
    <name type="scientific">Thermohahella caldifontis</name>
    <dbReference type="NCBI Taxonomy" id="3142973"/>
    <lineage>
        <taxon>Bacteria</taxon>
        <taxon>Pseudomonadati</taxon>
        <taxon>Pseudomonadota</taxon>
        <taxon>Gammaproteobacteria</taxon>
        <taxon>Oceanospirillales</taxon>
        <taxon>Hahellaceae</taxon>
        <taxon>Thermohahella</taxon>
    </lineage>
</organism>
<feature type="repeat" description="Lumazine-binding" evidence="10">
    <location>
        <begin position="97"/>
        <end position="194"/>
    </location>
</feature>
<dbReference type="NCBIfam" id="NF006767">
    <property type="entry name" value="PRK09289.1"/>
    <property type="match status" value="1"/>
</dbReference>
<evidence type="ECO:0000256" key="2">
    <source>
        <dbReference type="ARBA" id="ARBA00002803"/>
    </source>
</evidence>
<evidence type="ECO:0000313" key="12">
    <source>
        <dbReference type="EMBL" id="XDT73301.1"/>
    </source>
</evidence>
<dbReference type="RefSeq" id="WP_369602295.1">
    <property type="nucleotide sequence ID" value="NZ_CP154858.1"/>
</dbReference>
<dbReference type="InterPro" id="IPR001783">
    <property type="entry name" value="Lumazine-bd"/>
</dbReference>
<evidence type="ECO:0000256" key="4">
    <source>
        <dbReference type="ARBA" id="ARBA00012827"/>
    </source>
</evidence>
<dbReference type="EC" id="2.5.1.9" evidence="4 9"/>
<evidence type="ECO:0000256" key="1">
    <source>
        <dbReference type="ARBA" id="ARBA00000968"/>
    </source>
</evidence>
<evidence type="ECO:0000256" key="7">
    <source>
        <dbReference type="ARBA" id="ARBA00022679"/>
    </source>
</evidence>
<reference evidence="12" key="1">
    <citation type="submission" date="2024-05" db="EMBL/GenBank/DDBJ databases">
        <title>Genome sequencing of novel strain.</title>
        <authorList>
            <person name="Ganbat D."/>
            <person name="Ganbat S."/>
            <person name="Lee S.-J."/>
        </authorList>
    </citation>
    <scope>NUCLEOTIDE SEQUENCE</scope>
    <source>
        <strain evidence="12">SMD15-11</strain>
    </source>
</reference>
<gene>
    <name evidence="12" type="ORF">AAIA72_04840</name>
</gene>
<comment type="pathway">
    <text evidence="3">Cofactor biosynthesis; riboflavin biosynthesis; riboflavin from 2-hydroxy-3-oxobutyl phosphate and 5-amino-6-(D-ribitylamino)uracil: step 2/2.</text>
</comment>
<dbReference type="PANTHER" id="PTHR21098">
    <property type="entry name" value="RIBOFLAVIN SYNTHASE ALPHA CHAIN"/>
    <property type="match status" value="1"/>
</dbReference>
<dbReference type="InterPro" id="IPR017938">
    <property type="entry name" value="Riboflavin_synthase-like_b-brl"/>
</dbReference>
<dbReference type="GO" id="GO:0009231">
    <property type="term" value="P:riboflavin biosynthetic process"/>
    <property type="evidence" value="ECO:0007669"/>
    <property type="project" value="UniProtKB-KW"/>
</dbReference>
<dbReference type="FunFam" id="2.40.30.20:FF:000003">
    <property type="entry name" value="Riboflavin synthase, alpha subunit"/>
    <property type="match status" value="1"/>
</dbReference>
<dbReference type="PANTHER" id="PTHR21098:SF0">
    <property type="entry name" value="RIBOFLAVIN SYNTHASE"/>
    <property type="match status" value="1"/>
</dbReference>
<comment type="function">
    <text evidence="2">Catalyzes the dismutation of two molecules of 6,7-dimethyl-8-ribityllumazine, resulting in the formation of riboflavin and 5-amino-6-(D-ribitylamino)uracil.</text>
</comment>
<dbReference type="InterPro" id="IPR026017">
    <property type="entry name" value="Lumazine-bd_dom"/>
</dbReference>
<dbReference type="SUPFAM" id="SSF63380">
    <property type="entry name" value="Riboflavin synthase domain-like"/>
    <property type="match status" value="2"/>
</dbReference>
<accession>A0AB39UYE3</accession>
<proteinExistence type="predicted"/>
<dbReference type="NCBIfam" id="NF009566">
    <property type="entry name" value="PRK13020.1"/>
    <property type="match status" value="1"/>
</dbReference>
<dbReference type="PROSITE" id="PS51177">
    <property type="entry name" value="LUMAZINE_BIND"/>
    <property type="match status" value="2"/>
</dbReference>
<comment type="catalytic activity">
    <reaction evidence="1">
        <text>2 6,7-dimethyl-8-(1-D-ribityl)lumazine + H(+) = 5-amino-6-(D-ribitylamino)uracil + riboflavin</text>
        <dbReference type="Rhea" id="RHEA:20772"/>
        <dbReference type="ChEBI" id="CHEBI:15378"/>
        <dbReference type="ChEBI" id="CHEBI:15934"/>
        <dbReference type="ChEBI" id="CHEBI:57986"/>
        <dbReference type="ChEBI" id="CHEBI:58201"/>
        <dbReference type="EC" id="2.5.1.9"/>
    </reaction>
</comment>
<keyword evidence="6" id="KW-0686">Riboflavin biosynthesis</keyword>
<keyword evidence="8" id="KW-0677">Repeat</keyword>
<feature type="domain" description="Lumazine-binding" evidence="11">
    <location>
        <begin position="97"/>
        <end position="194"/>
    </location>
</feature>
<dbReference type="NCBIfam" id="TIGR00187">
    <property type="entry name" value="ribE"/>
    <property type="match status" value="1"/>
</dbReference>
<evidence type="ECO:0000256" key="10">
    <source>
        <dbReference type="PROSITE-ProRule" id="PRU00524"/>
    </source>
</evidence>